<feature type="compositionally biased region" description="Low complexity" evidence="3">
    <location>
        <begin position="418"/>
        <end position="436"/>
    </location>
</feature>
<dbReference type="EMBL" id="LN483332">
    <property type="protein sequence ID" value="CED85322.1"/>
    <property type="molecule type" value="Genomic_DNA"/>
</dbReference>
<dbReference type="PRINTS" id="PR00853">
    <property type="entry name" value="XPGRADSUPER"/>
</dbReference>
<dbReference type="AlphaFoldDB" id="A0A0F7ST39"/>
<feature type="compositionally biased region" description="Polar residues" evidence="3">
    <location>
        <begin position="849"/>
        <end position="863"/>
    </location>
</feature>
<evidence type="ECO:0000256" key="1">
    <source>
        <dbReference type="ARBA" id="ARBA00022722"/>
    </source>
</evidence>
<feature type="compositionally biased region" description="Acidic residues" evidence="3">
    <location>
        <begin position="520"/>
        <end position="543"/>
    </location>
</feature>
<dbReference type="GO" id="GO:0017108">
    <property type="term" value="F:5'-flap endonuclease activity"/>
    <property type="evidence" value="ECO:0007669"/>
    <property type="project" value="TreeGrafter"/>
</dbReference>
<keyword evidence="2" id="KW-0378">Hydrolase</keyword>
<dbReference type="PANTHER" id="PTHR11081:SF75">
    <property type="entry name" value="ENDONUCLEASE, PUTATIVE (AFU_ORTHOLOGUE AFUA_3G13260)-RELATED"/>
    <property type="match status" value="1"/>
</dbReference>
<sequence length="928" mass="104203">MGVGGLRSILEEIAEERSLHELAWDYWLKEAYGDRLMRVGIDVSIWLISTSSIDQRFEAAEASRILLYKLFQIYSAPVQPLFVFDGKDRPSVKRGKDIDRDKQIVNEDMFKDMLDSFGFETWDAPGEAEAELAYLCSIGQLDAVITEDIDALLFRAPIVLAKQPRKGEKELATDSYMVFRMDKIYNKFKLDSSGLIFVALLSGGDYDQIGVKGLGHRNAFLLAQARPCQNIPFGELLVTAYKRRPIDQFTDSFLPFFRAELASTLRENKDKTFARRQRKAAEAIPSDFPNIQTLNRYVRPLTSASEGVIGWPGFQTDGREGLGLGEIAGLTKRITGWKDDLLLEKFRRCLWKGAATRVLPAELAYPGGWNMACDRLEVALLVRTSQPRVDERPQSRMTDHFSVRKRPVHEKTTLTGGPSKLAPASAAAAVSLLSSPPGGPTEIPSSDPLLPPPPSLTFKSEYPFIKSITLSRRQPSRSNALEYRCVIDPSRFVKETMAGLGRFTGSLLERKRTKKRSDGIDAESLTDEDEEPGGSSGEEEDDDQRPSSVHQPRRSRPLSDPYQPFLVWLPNHILSLTHRSLVQSFEAAQDLKIERSGMKEKNKARKVERWTKEKLGEKDQRAFMDAFLARGQTGNEVEENTVGGVKSREKRKGKEREAIEPTLIDDSSIDIGSDPSEISFIRQSSVPLYSSQSQIQSKAILESPSSQHTSRREWHKIPNRNRNGFHRSISNPTIHLSQTPTRPARPLALQRSSRSHLEADNHQAHPQVHASDVTKDRETIHLISSPLFPPPPAPKQDYIRAGSWSPCSKIESTSRPMATIATTTKTTTTITYTTPNLYPYENEIVDIGSSSDLNSESETIRGTNESERRSAKSPRLEQSGLVHDPISIDDQPSDPDLEDREKRGEPEEEDDFDSVWFELTSSDLRALP</sequence>
<organism evidence="5">
    <name type="scientific">Phaffia rhodozyma</name>
    <name type="common">Yeast</name>
    <name type="synonym">Xanthophyllomyces dendrorhous</name>
    <dbReference type="NCBI Taxonomy" id="264483"/>
    <lineage>
        <taxon>Eukaryota</taxon>
        <taxon>Fungi</taxon>
        <taxon>Dikarya</taxon>
        <taxon>Basidiomycota</taxon>
        <taxon>Agaricomycotina</taxon>
        <taxon>Tremellomycetes</taxon>
        <taxon>Cystofilobasidiales</taxon>
        <taxon>Mrakiaceae</taxon>
        <taxon>Phaffia</taxon>
    </lineage>
</organism>
<evidence type="ECO:0000313" key="5">
    <source>
        <dbReference type="EMBL" id="CED85322.1"/>
    </source>
</evidence>
<feature type="compositionally biased region" description="Polar residues" evidence="3">
    <location>
        <begin position="728"/>
        <end position="741"/>
    </location>
</feature>
<dbReference type="InterPro" id="IPR006085">
    <property type="entry name" value="XPG_DNA_repair_N"/>
</dbReference>
<dbReference type="InterPro" id="IPR029060">
    <property type="entry name" value="PIN-like_dom_sf"/>
</dbReference>
<feature type="domain" description="XPG-I" evidence="4">
    <location>
        <begin position="115"/>
        <end position="190"/>
    </location>
</feature>
<evidence type="ECO:0000256" key="2">
    <source>
        <dbReference type="ARBA" id="ARBA00022801"/>
    </source>
</evidence>
<feature type="region of interest" description="Disordered" evidence="3">
    <location>
        <begin position="719"/>
        <end position="772"/>
    </location>
</feature>
<feature type="region of interest" description="Disordered" evidence="3">
    <location>
        <begin position="510"/>
        <end position="560"/>
    </location>
</feature>
<dbReference type="GO" id="GO:0006281">
    <property type="term" value="P:DNA repair"/>
    <property type="evidence" value="ECO:0007669"/>
    <property type="project" value="UniProtKB-ARBA"/>
</dbReference>
<dbReference type="InterPro" id="IPR006084">
    <property type="entry name" value="XPG/Rad2"/>
</dbReference>
<dbReference type="PANTHER" id="PTHR11081">
    <property type="entry name" value="FLAP ENDONUCLEASE FAMILY MEMBER"/>
    <property type="match status" value="1"/>
</dbReference>
<keyword evidence="5" id="KW-0269">Exonuclease</keyword>
<feature type="region of interest" description="Disordered" evidence="3">
    <location>
        <begin position="387"/>
        <end position="455"/>
    </location>
</feature>
<feature type="compositionally biased region" description="Basic and acidic residues" evidence="3">
    <location>
        <begin position="388"/>
        <end position="402"/>
    </location>
</feature>
<dbReference type="Pfam" id="PF00867">
    <property type="entry name" value="XPG_I"/>
    <property type="match status" value="1"/>
</dbReference>
<dbReference type="CDD" id="cd09870">
    <property type="entry name" value="PIN_YEN1"/>
    <property type="match status" value="1"/>
</dbReference>
<accession>A0A0F7ST39</accession>
<dbReference type="InterPro" id="IPR041177">
    <property type="entry name" value="GEN1_C"/>
</dbReference>
<protein>
    <submittedName>
        <fullName evidence="5">5'-3' exonuclease</fullName>
    </submittedName>
</protein>
<dbReference type="GO" id="GO:0004527">
    <property type="term" value="F:exonuclease activity"/>
    <property type="evidence" value="ECO:0007669"/>
    <property type="project" value="UniProtKB-KW"/>
</dbReference>
<evidence type="ECO:0000256" key="3">
    <source>
        <dbReference type="SAM" id="MobiDB-lite"/>
    </source>
</evidence>
<dbReference type="SUPFAM" id="SSF88723">
    <property type="entry name" value="PIN domain-like"/>
    <property type="match status" value="1"/>
</dbReference>
<feature type="region of interest" description="Disordered" evidence="3">
    <location>
        <begin position="849"/>
        <end position="928"/>
    </location>
</feature>
<dbReference type="Pfam" id="PF00752">
    <property type="entry name" value="XPG_N"/>
    <property type="match status" value="1"/>
</dbReference>
<dbReference type="SMART" id="SM00484">
    <property type="entry name" value="XPGI"/>
    <property type="match status" value="1"/>
</dbReference>
<feature type="compositionally biased region" description="Polar residues" evidence="3">
    <location>
        <begin position="919"/>
        <end position="928"/>
    </location>
</feature>
<keyword evidence="1" id="KW-0540">Nuclease</keyword>
<proteinExistence type="predicted"/>
<name>A0A0F7ST39_PHARH</name>
<evidence type="ECO:0000259" key="4">
    <source>
        <dbReference type="SMART" id="SM00484"/>
    </source>
</evidence>
<dbReference type="Gene3D" id="3.40.50.1010">
    <property type="entry name" value="5'-nuclease"/>
    <property type="match status" value="2"/>
</dbReference>
<dbReference type="InterPro" id="IPR036279">
    <property type="entry name" value="5-3_exonuclease_C_sf"/>
</dbReference>
<dbReference type="SUPFAM" id="SSF47807">
    <property type="entry name" value="5' to 3' exonuclease, C-terminal subdomain"/>
    <property type="match status" value="1"/>
</dbReference>
<dbReference type="InterPro" id="IPR006086">
    <property type="entry name" value="XPG-I_dom"/>
</dbReference>
<dbReference type="Pfam" id="PF18380">
    <property type="entry name" value="GEN1_C"/>
    <property type="match status" value="1"/>
</dbReference>
<reference evidence="5" key="1">
    <citation type="submission" date="2014-08" db="EMBL/GenBank/DDBJ databases">
        <authorList>
            <person name="Sharma Rahul"/>
            <person name="Thines Marco"/>
        </authorList>
    </citation>
    <scope>NUCLEOTIDE SEQUENCE</scope>
</reference>